<comment type="caution">
    <text evidence="2">The sequence shown here is derived from an EMBL/GenBank/DDBJ whole genome shotgun (WGS) entry which is preliminary data.</text>
</comment>
<evidence type="ECO:0000313" key="3">
    <source>
        <dbReference type="Proteomes" id="UP001595975"/>
    </source>
</evidence>
<dbReference type="InterPro" id="IPR029063">
    <property type="entry name" value="SAM-dependent_MTases_sf"/>
</dbReference>
<protein>
    <submittedName>
        <fullName evidence="2">Uncharacterized protein</fullName>
    </submittedName>
</protein>
<reference evidence="3" key="1">
    <citation type="journal article" date="2019" name="Int. J. Syst. Evol. Microbiol.">
        <title>The Global Catalogue of Microorganisms (GCM) 10K type strain sequencing project: providing services to taxonomists for standard genome sequencing and annotation.</title>
        <authorList>
            <consortium name="The Broad Institute Genomics Platform"/>
            <consortium name="The Broad Institute Genome Sequencing Center for Infectious Disease"/>
            <person name="Wu L."/>
            <person name="Ma J."/>
        </authorList>
    </citation>
    <scope>NUCLEOTIDE SEQUENCE [LARGE SCALE GENOMIC DNA]</scope>
    <source>
        <strain evidence="3">CGMCC 4.1437</strain>
    </source>
</reference>
<dbReference type="EMBL" id="JBHSOF010000046">
    <property type="protein sequence ID" value="MFC5666837.1"/>
    <property type="molecule type" value="Genomic_DNA"/>
</dbReference>
<gene>
    <name evidence="2" type="ORF">ACFP3U_28205</name>
</gene>
<accession>A0ABW0X8L9</accession>
<keyword evidence="3" id="KW-1185">Reference proteome</keyword>
<sequence>MTVAIDTEEARGRRNALADRLADAGHGRRWVEAVRAVPRHLFVPEFHTQDPTGRWRTVQAADPAYLDAVYSNLALTTQLTDGTPDGLRQLTGEQSPSGRDRKH</sequence>
<evidence type="ECO:0000313" key="2">
    <source>
        <dbReference type="EMBL" id="MFC5666837.1"/>
    </source>
</evidence>
<evidence type="ECO:0000256" key="1">
    <source>
        <dbReference type="SAM" id="MobiDB-lite"/>
    </source>
</evidence>
<organism evidence="2 3">
    <name type="scientific">Kitasatospora misakiensis</name>
    <dbReference type="NCBI Taxonomy" id="67330"/>
    <lineage>
        <taxon>Bacteria</taxon>
        <taxon>Bacillati</taxon>
        <taxon>Actinomycetota</taxon>
        <taxon>Actinomycetes</taxon>
        <taxon>Kitasatosporales</taxon>
        <taxon>Streptomycetaceae</taxon>
        <taxon>Kitasatospora</taxon>
    </lineage>
</organism>
<dbReference type="Gene3D" id="3.40.50.150">
    <property type="entry name" value="Vaccinia Virus protein VP39"/>
    <property type="match status" value="1"/>
</dbReference>
<proteinExistence type="predicted"/>
<feature type="region of interest" description="Disordered" evidence="1">
    <location>
        <begin position="78"/>
        <end position="103"/>
    </location>
</feature>
<dbReference type="RefSeq" id="WP_380228529.1">
    <property type="nucleotide sequence ID" value="NZ_JBHSOF010000046.1"/>
</dbReference>
<name>A0ABW0X8L9_9ACTN</name>
<dbReference type="Proteomes" id="UP001595975">
    <property type="component" value="Unassembled WGS sequence"/>
</dbReference>